<comment type="caution">
    <text evidence="1">The sequence shown here is derived from an EMBL/GenBank/DDBJ whole genome shotgun (WGS) entry which is preliminary data.</text>
</comment>
<dbReference type="EMBL" id="JAGPXD010000003">
    <property type="protein sequence ID" value="KAH7361538.1"/>
    <property type="molecule type" value="Genomic_DNA"/>
</dbReference>
<dbReference type="GO" id="GO:0004525">
    <property type="term" value="F:ribonuclease III activity"/>
    <property type="evidence" value="ECO:0007669"/>
    <property type="project" value="InterPro"/>
</dbReference>
<proteinExistence type="predicted"/>
<protein>
    <submittedName>
        <fullName evidence="1">Ribonuclease III domain-containing protein</fullName>
    </submittedName>
</protein>
<evidence type="ECO:0000313" key="1">
    <source>
        <dbReference type="EMBL" id="KAH7361538.1"/>
    </source>
</evidence>
<accession>A0A8K0TJG8</accession>
<dbReference type="AlphaFoldDB" id="A0A8K0TJG8"/>
<dbReference type="SUPFAM" id="SSF69065">
    <property type="entry name" value="RNase III domain-like"/>
    <property type="match status" value="1"/>
</dbReference>
<dbReference type="Proteomes" id="UP000813385">
    <property type="component" value="Unassembled WGS sequence"/>
</dbReference>
<dbReference type="InterPro" id="IPR036389">
    <property type="entry name" value="RNase_III_sf"/>
</dbReference>
<dbReference type="OrthoDB" id="67027at2759"/>
<keyword evidence="2" id="KW-1185">Reference proteome</keyword>
<name>A0A8K0TJG8_9PEZI</name>
<reference evidence="1" key="1">
    <citation type="journal article" date="2021" name="Nat. Commun.">
        <title>Genetic determinants of endophytism in the Arabidopsis root mycobiome.</title>
        <authorList>
            <person name="Mesny F."/>
            <person name="Miyauchi S."/>
            <person name="Thiergart T."/>
            <person name="Pickel B."/>
            <person name="Atanasova L."/>
            <person name="Karlsson M."/>
            <person name="Huettel B."/>
            <person name="Barry K.W."/>
            <person name="Haridas S."/>
            <person name="Chen C."/>
            <person name="Bauer D."/>
            <person name="Andreopoulos W."/>
            <person name="Pangilinan J."/>
            <person name="LaButti K."/>
            <person name="Riley R."/>
            <person name="Lipzen A."/>
            <person name="Clum A."/>
            <person name="Drula E."/>
            <person name="Henrissat B."/>
            <person name="Kohler A."/>
            <person name="Grigoriev I.V."/>
            <person name="Martin F.M."/>
            <person name="Hacquard S."/>
        </authorList>
    </citation>
    <scope>NUCLEOTIDE SEQUENCE</scope>
    <source>
        <strain evidence="1">MPI-CAGE-AT-0016</strain>
    </source>
</reference>
<dbReference type="GO" id="GO:0006396">
    <property type="term" value="P:RNA processing"/>
    <property type="evidence" value="ECO:0007669"/>
    <property type="project" value="InterPro"/>
</dbReference>
<evidence type="ECO:0000313" key="2">
    <source>
        <dbReference type="Proteomes" id="UP000813385"/>
    </source>
</evidence>
<sequence>MTNKTQAKLEEVMKTLSYEFREPEWLIEALAGNKRLAGVGHRLINMVITEWAFDEGLLIGQTNQQLQQTVSNPRLVAIFDMQGFASCIMNIPSQQGGVSARTNAATVEAIIGAIYKDGGMEPAKAAMTLFGII</sequence>
<dbReference type="Gene3D" id="1.10.1520.10">
    <property type="entry name" value="Ribonuclease III domain"/>
    <property type="match status" value="1"/>
</dbReference>
<organism evidence="1 2">
    <name type="scientific">Plectosphaerella cucumerina</name>
    <dbReference type="NCBI Taxonomy" id="40658"/>
    <lineage>
        <taxon>Eukaryota</taxon>
        <taxon>Fungi</taxon>
        <taxon>Dikarya</taxon>
        <taxon>Ascomycota</taxon>
        <taxon>Pezizomycotina</taxon>
        <taxon>Sordariomycetes</taxon>
        <taxon>Hypocreomycetidae</taxon>
        <taxon>Glomerellales</taxon>
        <taxon>Plectosphaerellaceae</taxon>
        <taxon>Plectosphaerella</taxon>
    </lineage>
</organism>
<gene>
    <name evidence="1" type="ORF">B0T11DRAFT_327711</name>
</gene>